<dbReference type="PANTHER" id="PTHR43401:SF2">
    <property type="entry name" value="L-THREONINE 3-DEHYDROGENASE"/>
    <property type="match status" value="1"/>
</dbReference>
<dbReference type="InterPro" id="IPR050129">
    <property type="entry name" value="Zn_alcohol_dh"/>
</dbReference>
<dbReference type="Gene3D" id="3.90.180.10">
    <property type="entry name" value="Medium-chain alcohol dehydrogenases, catalytic domain"/>
    <property type="match status" value="1"/>
</dbReference>
<dbReference type="AlphaFoldDB" id="A0A8J3AA83"/>
<protein>
    <submittedName>
        <fullName evidence="4">Alcohol dehydrogenase</fullName>
    </submittedName>
</protein>
<keyword evidence="5" id="KW-1185">Reference proteome</keyword>
<dbReference type="InterPro" id="IPR011032">
    <property type="entry name" value="GroES-like_sf"/>
</dbReference>
<reference evidence="4" key="2">
    <citation type="submission" date="2020-09" db="EMBL/GenBank/DDBJ databases">
        <authorList>
            <person name="Sun Q."/>
            <person name="Zhou Y."/>
        </authorList>
    </citation>
    <scope>NUCLEOTIDE SEQUENCE</scope>
    <source>
        <strain evidence="4">CGMCC 1.14988</strain>
    </source>
</reference>
<dbReference type="OrthoDB" id="241504at2"/>
<evidence type="ECO:0000259" key="2">
    <source>
        <dbReference type="Pfam" id="PF00107"/>
    </source>
</evidence>
<accession>A0A8J3AA83</accession>
<dbReference type="InterPro" id="IPR036291">
    <property type="entry name" value="NAD(P)-bd_dom_sf"/>
</dbReference>
<dbReference type="Proteomes" id="UP000650511">
    <property type="component" value="Unassembled WGS sequence"/>
</dbReference>
<evidence type="ECO:0000259" key="3">
    <source>
        <dbReference type="Pfam" id="PF08240"/>
    </source>
</evidence>
<organism evidence="4 5">
    <name type="scientific">Egicoccus halophilus</name>
    <dbReference type="NCBI Taxonomy" id="1670830"/>
    <lineage>
        <taxon>Bacteria</taxon>
        <taxon>Bacillati</taxon>
        <taxon>Actinomycetota</taxon>
        <taxon>Nitriliruptoria</taxon>
        <taxon>Egicoccales</taxon>
        <taxon>Egicoccaceae</taxon>
        <taxon>Egicoccus</taxon>
    </lineage>
</organism>
<dbReference type="SUPFAM" id="SSF50129">
    <property type="entry name" value="GroES-like"/>
    <property type="match status" value="1"/>
</dbReference>
<dbReference type="Pfam" id="PF08240">
    <property type="entry name" value="ADH_N"/>
    <property type="match status" value="1"/>
</dbReference>
<dbReference type="RefSeq" id="WP_130648132.1">
    <property type="nucleotide sequence ID" value="NZ_BMHA01000001.1"/>
</dbReference>
<dbReference type="EMBL" id="BMHA01000001">
    <property type="protein sequence ID" value="GGI02548.1"/>
    <property type="molecule type" value="Genomic_DNA"/>
</dbReference>
<dbReference type="GO" id="GO:0016491">
    <property type="term" value="F:oxidoreductase activity"/>
    <property type="evidence" value="ECO:0007669"/>
    <property type="project" value="UniProtKB-KW"/>
</dbReference>
<proteinExistence type="predicted"/>
<comment type="caution">
    <text evidence="4">The sequence shown here is derived from an EMBL/GenBank/DDBJ whole genome shotgun (WGS) entry which is preliminary data.</text>
</comment>
<feature type="domain" description="Alcohol dehydrogenase-like N-terminal" evidence="3">
    <location>
        <begin position="50"/>
        <end position="175"/>
    </location>
</feature>
<dbReference type="Gene3D" id="3.40.50.720">
    <property type="entry name" value="NAD(P)-binding Rossmann-like Domain"/>
    <property type="match status" value="1"/>
</dbReference>
<dbReference type="Pfam" id="PF00107">
    <property type="entry name" value="ADH_zinc_N"/>
    <property type="match status" value="1"/>
</dbReference>
<dbReference type="PANTHER" id="PTHR43401">
    <property type="entry name" value="L-THREONINE 3-DEHYDROGENASE"/>
    <property type="match status" value="1"/>
</dbReference>
<keyword evidence="1" id="KW-0560">Oxidoreductase</keyword>
<evidence type="ECO:0000313" key="5">
    <source>
        <dbReference type="Proteomes" id="UP000650511"/>
    </source>
</evidence>
<name>A0A8J3AA83_9ACTN</name>
<feature type="domain" description="Alcohol dehydrogenase-like C-terminal" evidence="2">
    <location>
        <begin position="214"/>
        <end position="339"/>
    </location>
</feature>
<reference evidence="4" key="1">
    <citation type="journal article" date="2014" name="Int. J. Syst. Evol. Microbiol.">
        <title>Complete genome sequence of Corynebacterium casei LMG S-19264T (=DSM 44701T), isolated from a smear-ripened cheese.</title>
        <authorList>
            <consortium name="US DOE Joint Genome Institute (JGI-PGF)"/>
            <person name="Walter F."/>
            <person name="Albersmeier A."/>
            <person name="Kalinowski J."/>
            <person name="Ruckert C."/>
        </authorList>
    </citation>
    <scope>NUCLEOTIDE SEQUENCE</scope>
    <source>
        <strain evidence="4">CGMCC 1.14988</strain>
    </source>
</reference>
<gene>
    <name evidence="4" type="ORF">GCM10011354_00730</name>
</gene>
<evidence type="ECO:0000313" key="4">
    <source>
        <dbReference type="EMBL" id="GGI02548.1"/>
    </source>
</evidence>
<sequence>MDVLALQVHKSLSRHLASRVLAPRLPGVVSGGLAPLRLVSTGAPRVAADGWGRVRPRLSGICGSDLSMLSGGTSPYFSALVTFPITPGHELVGDLLDDVEDLPRGTRVVIDPVLSCAPRGLAPCEACTAGHTGRCTHVTVGHLAPGLQTGYCADVGGGWSQQLVAHRSQLYPVPDTLDDARAVLVEPLACAIHAALRAEVRSDEQVLVAGSGTVGLLTILALRALTDAGRIVATAKHPRQQALARAMGASSVTPVGQATGAVRRDTRALRLRPDLGADFLLGGVDVALDCAGSRSSLDLALRATRAGGRVVLTGMPPQGVDLSPAWFRELSVLGAYATGREPTHGGRSSFELALELAATAPLDELALATYPLQHWRQAVDHAMDAGRLGTAKVAFDLTAARN</sequence>
<dbReference type="SUPFAM" id="SSF51735">
    <property type="entry name" value="NAD(P)-binding Rossmann-fold domains"/>
    <property type="match status" value="1"/>
</dbReference>
<dbReference type="InterPro" id="IPR013154">
    <property type="entry name" value="ADH-like_N"/>
</dbReference>
<evidence type="ECO:0000256" key="1">
    <source>
        <dbReference type="ARBA" id="ARBA00023002"/>
    </source>
</evidence>
<dbReference type="InterPro" id="IPR013149">
    <property type="entry name" value="ADH-like_C"/>
</dbReference>